<dbReference type="InterPro" id="IPR005073">
    <property type="entry name" value="Peptidase_M74"/>
</dbReference>
<dbReference type="SUPFAM" id="SSF55166">
    <property type="entry name" value="Hedgehog/DD-peptidase"/>
    <property type="match status" value="1"/>
</dbReference>
<dbReference type="Pfam" id="PF03411">
    <property type="entry name" value="Peptidase_M74"/>
    <property type="match status" value="1"/>
</dbReference>
<evidence type="ECO:0000256" key="7">
    <source>
        <dbReference type="ARBA" id="ARBA00023049"/>
    </source>
</evidence>
<evidence type="ECO:0000313" key="8">
    <source>
        <dbReference type="EMBL" id="MCC8427833.1"/>
    </source>
</evidence>
<sequence>MGKVLASDYRTNKMMRFLVPLLAVILGLTGAARADDWATVMTPAPGPTQSIGFYTAGCLQGAHALPLDGPGYEAIRVSRNRYWGQPVTIEFIKTLAEKMRAAGQAHLYIGDIGQPRGGPAPSGHASHQIGLDADIWFERQPGARRAPADRENPRLRSLVRADDSGIDDTVFNEQHVLLLRTAAQMPNLDRMFVNKWIKQRLCETVGGDRSWLRKLVPWYGHDSHFHIRLYCPPGNPQCQPQADYAQDDGCGEALESWFRKAPLVPPTTPPKPYRPKLPAACTAVLNAR</sequence>
<comment type="caution">
    <text evidence="8">The sequence shown here is derived from an EMBL/GenBank/DDBJ whole genome shotgun (WGS) entry which is preliminary data.</text>
</comment>
<gene>
    <name evidence="8" type="primary">mepA</name>
    <name evidence="8" type="ORF">LJ725_02575</name>
</gene>
<dbReference type="NCBIfam" id="NF006947">
    <property type="entry name" value="PRK09429.1"/>
    <property type="match status" value="1"/>
</dbReference>
<keyword evidence="1" id="KW-0645">Protease</keyword>
<dbReference type="EMBL" id="JAJISD010000001">
    <property type="protein sequence ID" value="MCC8427833.1"/>
    <property type="molecule type" value="Genomic_DNA"/>
</dbReference>
<proteinExistence type="predicted"/>
<name>A0ABS8KQ84_9HYPH</name>
<accession>A0ABS8KQ84</accession>
<keyword evidence="7" id="KW-0482">Metalloprotease</keyword>
<dbReference type="EC" id="3.4.-.-" evidence="8"/>
<evidence type="ECO:0000256" key="2">
    <source>
        <dbReference type="ARBA" id="ARBA00022723"/>
    </source>
</evidence>
<protein>
    <submittedName>
        <fullName evidence="8">Penicillin-insensitive murein endopeptidase</fullName>
        <ecNumber evidence="8">3.4.-.-</ecNumber>
    </submittedName>
</protein>
<evidence type="ECO:0000313" key="9">
    <source>
        <dbReference type="Proteomes" id="UP001198862"/>
    </source>
</evidence>
<keyword evidence="4" id="KW-0574">Periplasm</keyword>
<dbReference type="Gene3D" id="3.30.1380.10">
    <property type="match status" value="1"/>
</dbReference>
<dbReference type="GO" id="GO:0016787">
    <property type="term" value="F:hydrolase activity"/>
    <property type="evidence" value="ECO:0007669"/>
    <property type="project" value="UniProtKB-KW"/>
</dbReference>
<keyword evidence="6" id="KW-0862">Zinc</keyword>
<keyword evidence="2" id="KW-0479">Metal-binding</keyword>
<reference evidence="8 9" key="1">
    <citation type="submission" date="2021-11" db="EMBL/GenBank/DDBJ databases">
        <authorList>
            <person name="Lee D.-H."/>
            <person name="Kim S.-B."/>
        </authorList>
    </citation>
    <scope>NUCLEOTIDE SEQUENCE [LARGE SCALE GENOMIC DNA]</scope>
    <source>
        <strain evidence="8 9">KCTC 52223</strain>
    </source>
</reference>
<evidence type="ECO:0000256" key="3">
    <source>
        <dbReference type="ARBA" id="ARBA00022729"/>
    </source>
</evidence>
<organism evidence="8 9">
    <name type="scientific">Reyranella aquatilis</name>
    <dbReference type="NCBI Taxonomy" id="2035356"/>
    <lineage>
        <taxon>Bacteria</taxon>
        <taxon>Pseudomonadati</taxon>
        <taxon>Pseudomonadota</taxon>
        <taxon>Alphaproteobacteria</taxon>
        <taxon>Hyphomicrobiales</taxon>
        <taxon>Reyranellaceae</taxon>
        <taxon>Reyranella</taxon>
    </lineage>
</organism>
<keyword evidence="5 8" id="KW-0378">Hydrolase</keyword>
<dbReference type="PIRSF" id="PIRSF018455">
    <property type="entry name" value="MepA"/>
    <property type="match status" value="1"/>
</dbReference>
<evidence type="ECO:0000256" key="1">
    <source>
        <dbReference type="ARBA" id="ARBA00022670"/>
    </source>
</evidence>
<dbReference type="RefSeq" id="WP_230549048.1">
    <property type="nucleotide sequence ID" value="NZ_JAJISD010000001.1"/>
</dbReference>
<dbReference type="InterPro" id="IPR009045">
    <property type="entry name" value="Zn_M74/Hedgehog-like"/>
</dbReference>
<evidence type="ECO:0000256" key="4">
    <source>
        <dbReference type="ARBA" id="ARBA00022764"/>
    </source>
</evidence>
<keyword evidence="9" id="KW-1185">Reference proteome</keyword>
<dbReference type="Proteomes" id="UP001198862">
    <property type="component" value="Unassembled WGS sequence"/>
</dbReference>
<keyword evidence="3" id="KW-0732">Signal</keyword>
<evidence type="ECO:0000256" key="5">
    <source>
        <dbReference type="ARBA" id="ARBA00022801"/>
    </source>
</evidence>
<evidence type="ECO:0000256" key="6">
    <source>
        <dbReference type="ARBA" id="ARBA00022833"/>
    </source>
</evidence>